<accession>A0ABC8SY55</accession>
<keyword evidence="1" id="KW-0812">Transmembrane</keyword>
<evidence type="ECO:0000313" key="2">
    <source>
        <dbReference type="EMBL" id="CAK9162119.1"/>
    </source>
</evidence>
<dbReference type="EMBL" id="CAUOFW020003801">
    <property type="protein sequence ID" value="CAK9162119.1"/>
    <property type="molecule type" value="Genomic_DNA"/>
</dbReference>
<protein>
    <submittedName>
        <fullName evidence="2">Uncharacterized protein</fullName>
    </submittedName>
</protein>
<reference evidence="2 3" key="1">
    <citation type="submission" date="2024-02" db="EMBL/GenBank/DDBJ databases">
        <authorList>
            <person name="Vignale AGUSTIN F."/>
            <person name="Sosa J E."/>
            <person name="Modenutti C."/>
        </authorList>
    </citation>
    <scope>NUCLEOTIDE SEQUENCE [LARGE SCALE GENOMIC DNA]</scope>
</reference>
<keyword evidence="1" id="KW-1133">Transmembrane helix</keyword>
<name>A0ABC8SY55_9AQUA</name>
<evidence type="ECO:0000256" key="1">
    <source>
        <dbReference type="SAM" id="Phobius"/>
    </source>
</evidence>
<gene>
    <name evidence="2" type="ORF">ILEXP_LOCUS30955</name>
</gene>
<organism evidence="2 3">
    <name type="scientific">Ilex paraguariensis</name>
    <name type="common">yerba mate</name>
    <dbReference type="NCBI Taxonomy" id="185542"/>
    <lineage>
        <taxon>Eukaryota</taxon>
        <taxon>Viridiplantae</taxon>
        <taxon>Streptophyta</taxon>
        <taxon>Embryophyta</taxon>
        <taxon>Tracheophyta</taxon>
        <taxon>Spermatophyta</taxon>
        <taxon>Magnoliopsida</taxon>
        <taxon>eudicotyledons</taxon>
        <taxon>Gunneridae</taxon>
        <taxon>Pentapetalae</taxon>
        <taxon>asterids</taxon>
        <taxon>campanulids</taxon>
        <taxon>Aquifoliales</taxon>
        <taxon>Aquifoliaceae</taxon>
        <taxon>Ilex</taxon>
    </lineage>
</organism>
<keyword evidence="1" id="KW-0472">Membrane</keyword>
<feature type="non-terminal residue" evidence="2">
    <location>
        <position position="87"/>
    </location>
</feature>
<keyword evidence="3" id="KW-1185">Reference proteome</keyword>
<comment type="caution">
    <text evidence="2">The sequence shown here is derived from an EMBL/GenBank/DDBJ whole genome shotgun (WGS) entry which is preliminary data.</text>
</comment>
<dbReference type="AlphaFoldDB" id="A0ABC8SY55"/>
<proteinExistence type="predicted"/>
<evidence type="ECO:0000313" key="3">
    <source>
        <dbReference type="Proteomes" id="UP001642360"/>
    </source>
</evidence>
<dbReference type="Proteomes" id="UP001642360">
    <property type="component" value="Unassembled WGS sequence"/>
</dbReference>
<feature type="transmembrane region" description="Helical" evidence="1">
    <location>
        <begin position="15"/>
        <end position="32"/>
    </location>
</feature>
<sequence>MLNIQEWLIYIAEKVPSDVVVLIAVIAWAMWFNRNKVRVDHCSRSPKEILLFSREYIHHFHAVNCTRARFHVPGVVAERSMWKLSQE</sequence>